<proteinExistence type="predicted"/>
<reference evidence="2" key="1">
    <citation type="submission" date="2020-05" db="EMBL/GenBank/DDBJ databases">
        <title>WGS assembly of Panicum virgatum.</title>
        <authorList>
            <person name="Lovell J.T."/>
            <person name="Jenkins J."/>
            <person name="Shu S."/>
            <person name="Juenger T.E."/>
            <person name="Schmutz J."/>
        </authorList>
    </citation>
    <scope>NUCLEOTIDE SEQUENCE</scope>
    <source>
        <strain evidence="2">AP13</strain>
    </source>
</reference>
<feature type="compositionally biased region" description="Basic residues" evidence="1">
    <location>
        <begin position="149"/>
        <end position="167"/>
    </location>
</feature>
<dbReference type="AlphaFoldDB" id="A0A8T0PBU4"/>
<dbReference type="EMBL" id="CM029051">
    <property type="protein sequence ID" value="KAG2559621.1"/>
    <property type="molecule type" value="Genomic_DNA"/>
</dbReference>
<keyword evidence="3" id="KW-1185">Reference proteome</keyword>
<name>A0A8T0PBU4_PANVG</name>
<accession>A0A8T0PBU4</accession>
<feature type="region of interest" description="Disordered" evidence="1">
    <location>
        <begin position="1"/>
        <end position="167"/>
    </location>
</feature>
<feature type="compositionally biased region" description="Low complexity" evidence="1">
    <location>
        <begin position="65"/>
        <end position="85"/>
    </location>
</feature>
<evidence type="ECO:0000313" key="2">
    <source>
        <dbReference type="EMBL" id="KAG2559621.1"/>
    </source>
</evidence>
<organism evidence="2 3">
    <name type="scientific">Panicum virgatum</name>
    <name type="common">Blackwell switchgrass</name>
    <dbReference type="NCBI Taxonomy" id="38727"/>
    <lineage>
        <taxon>Eukaryota</taxon>
        <taxon>Viridiplantae</taxon>
        <taxon>Streptophyta</taxon>
        <taxon>Embryophyta</taxon>
        <taxon>Tracheophyta</taxon>
        <taxon>Spermatophyta</taxon>
        <taxon>Magnoliopsida</taxon>
        <taxon>Liliopsida</taxon>
        <taxon>Poales</taxon>
        <taxon>Poaceae</taxon>
        <taxon>PACMAD clade</taxon>
        <taxon>Panicoideae</taxon>
        <taxon>Panicodae</taxon>
        <taxon>Paniceae</taxon>
        <taxon>Panicinae</taxon>
        <taxon>Panicum</taxon>
        <taxon>Panicum sect. Hiantes</taxon>
    </lineage>
</organism>
<sequence length="167" mass="17421">MVGRRSPESSPSPVLWLLAGRPRRAAAPPRPNPGGLAATAPARGCTDARRPAQPVPAPTRGGHGAQRTAQPAPARRAATTARGRPCPLACGGPGARPHAWPGGSRRGRGQAVPSSRLQVGMGPGGAAGLAARRGMGRWRRRCWAAAHGMGRRREWKRGRAQQAGKKK</sequence>
<protein>
    <submittedName>
        <fullName evidence="2">Uncharacterized protein</fullName>
    </submittedName>
</protein>
<comment type="caution">
    <text evidence="2">The sequence shown here is derived from an EMBL/GenBank/DDBJ whole genome shotgun (WGS) entry which is preliminary data.</text>
</comment>
<gene>
    <name evidence="2" type="ORF">PVAP13_8KG008721</name>
</gene>
<evidence type="ECO:0000313" key="3">
    <source>
        <dbReference type="Proteomes" id="UP000823388"/>
    </source>
</evidence>
<evidence type="ECO:0000256" key="1">
    <source>
        <dbReference type="SAM" id="MobiDB-lite"/>
    </source>
</evidence>
<dbReference type="Proteomes" id="UP000823388">
    <property type="component" value="Chromosome 8K"/>
</dbReference>